<gene>
    <name evidence="4" type="ORF">BU26DRAFT_517202</name>
</gene>
<reference evidence="4" key="1">
    <citation type="journal article" date="2020" name="Stud. Mycol.">
        <title>101 Dothideomycetes genomes: a test case for predicting lifestyles and emergence of pathogens.</title>
        <authorList>
            <person name="Haridas S."/>
            <person name="Albert R."/>
            <person name="Binder M."/>
            <person name="Bloem J."/>
            <person name="Labutti K."/>
            <person name="Salamov A."/>
            <person name="Andreopoulos B."/>
            <person name="Baker S."/>
            <person name="Barry K."/>
            <person name="Bills G."/>
            <person name="Bluhm B."/>
            <person name="Cannon C."/>
            <person name="Castanera R."/>
            <person name="Culley D."/>
            <person name="Daum C."/>
            <person name="Ezra D."/>
            <person name="Gonzalez J."/>
            <person name="Henrissat B."/>
            <person name="Kuo A."/>
            <person name="Liang C."/>
            <person name="Lipzen A."/>
            <person name="Lutzoni F."/>
            <person name="Magnuson J."/>
            <person name="Mondo S."/>
            <person name="Nolan M."/>
            <person name="Ohm R."/>
            <person name="Pangilinan J."/>
            <person name="Park H.-J."/>
            <person name="Ramirez L."/>
            <person name="Alfaro M."/>
            <person name="Sun H."/>
            <person name="Tritt A."/>
            <person name="Yoshinaga Y."/>
            <person name="Zwiers L.-H."/>
            <person name="Turgeon B."/>
            <person name="Goodwin S."/>
            <person name="Spatafora J."/>
            <person name="Crous P."/>
            <person name="Grigoriev I."/>
        </authorList>
    </citation>
    <scope>NUCLEOTIDE SEQUENCE</scope>
    <source>
        <strain evidence="4">CBS 122368</strain>
    </source>
</reference>
<dbReference type="Proteomes" id="UP000800094">
    <property type="component" value="Unassembled WGS sequence"/>
</dbReference>
<keyword evidence="5" id="KW-1185">Reference proteome</keyword>
<dbReference type="InterPro" id="IPR012349">
    <property type="entry name" value="Split_barrel_FMN-bd"/>
</dbReference>
<dbReference type="SUPFAM" id="SSF50475">
    <property type="entry name" value="FMN-binding split barrel"/>
    <property type="match status" value="1"/>
</dbReference>
<feature type="region of interest" description="Disordered" evidence="2">
    <location>
        <begin position="766"/>
        <end position="792"/>
    </location>
</feature>
<dbReference type="Gene3D" id="2.30.110.10">
    <property type="entry name" value="Electron Transport, Fmn-binding Protein, Chain A"/>
    <property type="match status" value="1"/>
</dbReference>
<dbReference type="EMBL" id="ML987192">
    <property type="protein sequence ID" value="KAF2252606.1"/>
    <property type="molecule type" value="Genomic_DNA"/>
</dbReference>
<feature type="compositionally biased region" description="Basic and acidic residues" evidence="2">
    <location>
        <begin position="78"/>
        <end position="94"/>
    </location>
</feature>
<feature type="compositionally biased region" description="Basic and acidic residues" evidence="2">
    <location>
        <begin position="772"/>
        <end position="784"/>
    </location>
</feature>
<feature type="region of interest" description="Disordered" evidence="2">
    <location>
        <begin position="807"/>
        <end position="860"/>
    </location>
</feature>
<keyword evidence="1" id="KW-0560">Oxidoreductase</keyword>
<feature type="domain" description="Flavin reductase like" evidence="3">
    <location>
        <begin position="146"/>
        <end position="313"/>
    </location>
</feature>
<dbReference type="OrthoDB" id="2015405at2759"/>
<dbReference type="GeneID" id="54581845"/>
<dbReference type="RefSeq" id="XP_033687610.1">
    <property type="nucleotide sequence ID" value="XM_033828515.1"/>
</dbReference>
<dbReference type="GO" id="GO:0010181">
    <property type="term" value="F:FMN binding"/>
    <property type="evidence" value="ECO:0007669"/>
    <property type="project" value="InterPro"/>
</dbReference>
<dbReference type="PANTHER" id="PTHR30466:SF1">
    <property type="entry name" value="FMN REDUCTASE (NADH) RUTF"/>
    <property type="match status" value="1"/>
</dbReference>
<feature type="compositionally biased region" description="Basic and acidic residues" evidence="2">
    <location>
        <begin position="807"/>
        <end position="816"/>
    </location>
</feature>
<feature type="compositionally biased region" description="Basic and acidic residues" evidence="2">
    <location>
        <begin position="849"/>
        <end position="859"/>
    </location>
</feature>
<dbReference type="Pfam" id="PF01613">
    <property type="entry name" value="Flavin_Reduct"/>
    <property type="match status" value="1"/>
</dbReference>
<evidence type="ECO:0000313" key="4">
    <source>
        <dbReference type="EMBL" id="KAF2252606.1"/>
    </source>
</evidence>
<dbReference type="AlphaFoldDB" id="A0A6A6IQD4"/>
<sequence>MALSRRPAARFFSAFYRWSCYTQRPVPCSEVLRYRQNGFGRRLDLQSSRGYLATRPYRQIEGAATHTNDEEIQVAAEDTLRRTHSRVDESEAGRLESSASQPEEELKQEQLQHEEESVNEDEISTAGFSLEGMHTNALRDGVRHVMRHVPSSVVVITAAAREDGQPIPLGSAISSFNTVTLDPPTVSFNIRYPSRTLDAIRAAHGLFRVHFLEGQKRGGRIAEVFTLANTTENFKIRRQEVRVHLPPRRDISNATDSMAPQIQDTAVVAAMECEMTQEMTVADHIILVARINSLEKNPELESTILYHDGKYKRNDGAVVFQHLGSHRVLPANEAKEVGIYWKYPLFHGEAERQDMKEQLKSYIKSNPHLLKMDLTDAAVELHSSLLIPRGAFGFNMALLVAECRADLGLEPGFQRDWEKDAPVVNEFYGRLTPGAIKSIVERVRKLARIDASCLDLDLIILLSALGVHPTCTGYLASEILEPLRDEGFVAPFEAKARPPAIRRVYTAATLEDTEQLEFRLREFLRTRTYNDIRRMTPEDLEKQVGGPGPKARRIAHIKRVRDRIITEVFPAVFAAPNIDIGPSEVYQEEARVVVARIIDFFGFNKLLLFRRNISLPTIEILRRVGVHPMVSGVDVEFLIGKLVYMHRFERDPDALLSAVQEMLNRHFTRSVSLSDLESRVKQLVQKAPLRVVKWGPADLLAAMGLRHGARAKTPVARDRPQRLRDGHILPMLIAKELKNFYGKGTDEENAAIADFLKTQYKYDVHMPQPIRDTSEPDEKSRSSDEEMEEAMQQSLNVHVMHSEKAMQQLEEARREGPPATSGRQNGTRWKRIRMNGSGKEADDNQWTDWGKETANKEANKPLVTQWTAYRIDGEKKNVAQSFRF</sequence>
<evidence type="ECO:0000259" key="3">
    <source>
        <dbReference type="SMART" id="SM00903"/>
    </source>
</evidence>
<feature type="compositionally biased region" description="Basic and acidic residues" evidence="2">
    <location>
        <begin position="104"/>
        <end position="116"/>
    </location>
</feature>
<accession>A0A6A6IQD4</accession>
<dbReference type="SMART" id="SM00903">
    <property type="entry name" value="Flavin_Reduct"/>
    <property type="match status" value="1"/>
</dbReference>
<evidence type="ECO:0000256" key="2">
    <source>
        <dbReference type="SAM" id="MobiDB-lite"/>
    </source>
</evidence>
<proteinExistence type="predicted"/>
<dbReference type="PANTHER" id="PTHR30466">
    <property type="entry name" value="FLAVIN REDUCTASE"/>
    <property type="match status" value="1"/>
</dbReference>
<feature type="region of interest" description="Disordered" evidence="2">
    <location>
        <begin position="78"/>
        <end position="122"/>
    </location>
</feature>
<organism evidence="4 5">
    <name type="scientific">Trematosphaeria pertusa</name>
    <dbReference type="NCBI Taxonomy" id="390896"/>
    <lineage>
        <taxon>Eukaryota</taxon>
        <taxon>Fungi</taxon>
        <taxon>Dikarya</taxon>
        <taxon>Ascomycota</taxon>
        <taxon>Pezizomycotina</taxon>
        <taxon>Dothideomycetes</taxon>
        <taxon>Pleosporomycetidae</taxon>
        <taxon>Pleosporales</taxon>
        <taxon>Massarineae</taxon>
        <taxon>Trematosphaeriaceae</taxon>
        <taxon>Trematosphaeria</taxon>
    </lineage>
</organism>
<name>A0A6A6IQD4_9PLEO</name>
<dbReference type="GO" id="GO:0042602">
    <property type="term" value="F:riboflavin reductase (NADPH) activity"/>
    <property type="evidence" value="ECO:0007669"/>
    <property type="project" value="TreeGrafter"/>
</dbReference>
<dbReference type="InterPro" id="IPR002563">
    <property type="entry name" value="Flavin_Rdtase-like_dom"/>
</dbReference>
<evidence type="ECO:0000256" key="1">
    <source>
        <dbReference type="ARBA" id="ARBA00023002"/>
    </source>
</evidence>
<evidence type="ECO:0000313" key="5">
    <source>
        <dbReference type="Proteomes" id="UP000800094"/>
    </source>
</evidence>
<dbReference type="InterPro" id="IPR050268">
    <property type="entry name" value="NADH-dep_flavin_reductase"/>
</dbReference>
<protein>
    <recommendedName>
        <fullName evidence="3">Flavin reductase like domain-containing protein</fullName>
    </recommendedName>
</protein>